<dbReference type="InterPro" id="IPR044862">
    <property type="entry name" value="Pro_4_hyd_alph_FE2OG_OXY"/>
</dbReference>
<evidence type="ECO:0000256" key="2">
    <source>
        <dbReference type="ARBA" id="ARBA00023004"/>
    </source>
</evidence>
<dbReference type="Gene3D" id="2.60.120.620">
    <property type="entry name" value="q2cbj1_9rhob like domain"/>
    <property type="match status" value="1"/>
</dbReference>
<dbReference type="GO" id="GO:0046872">
    <property type="term" value="F:metal ion binding"/>
    <property type="evidence" value="ECO:0007669"/>
    <property type="project" value="UniProtKB-KW"/>
</dbReference>
<sequence length="115" mass="12424">MLPGVELQQLEEPQVVRYTLGQKFGWHGDALPKEMLEPGGSDGGQRVGTLLVYLNDVENGGATVFRDLGLDGAPLKVQPKKGRALLFFPSDNGGRPDGRTGHQAEPALGEKWICQ</sequence>
<proteinExistence type="predicted"/>
<evidence type="ECO:0000313" key="5">
    <source>
        <dbReference type="EMBL" id="CAD9245991.1"/>
    </source>
</evidence>
<accession>A0A7S1XMC5</accession>
<dbReference type="InterPro" id="IPR045054">
    <property type="entry name" value="P4HA-like"/>
</dbReference>
<dbReference type="InterPro" id="IPR005123">
    <property type="entry name" value="Oxoglu/Fe-dep_dioxygenase_dom"/>
</dbReference>
<dbReference type="PROSITE" id="PS51471">
    <property type="entry name" value="FE2OG_OXY"/>
    <property type="match status" value="1"/>
</dbReference>
<keyword evidence="2" id="KW-0408">Iron</keyword>
<gene>
    <name evidence="5" type="ORF">PPAR1163_LOCUS4343</name>
</gene>
<dbReference type="AlphaFoldDB" id="A0A7S1XMC5"/>
<protein>
    <recommendedName>
        <fullName evidence="4">Fe2OG dioxygenase domain-containing protein</fullName>
    </recommendedName>
</protein>
<organism evidence="5">
    <name type="scientific">Phaeomonas parva</name>
    <dbReference type="NCBI Taxonomy" id="124430"/>
    <lineage>
        <taxon>Eukaryota</taxon>
        <taxon>Sar</taxon>
        <taxon>Stramenopiles</taxon>
        <taxon>Ochrophyta</taxon>
        <taxon>Pinguiophyceae</taxon>
        <taxon>Pinguiochrysidales</taxon>
        <taxon>Pinguiochrysidaceae</taxon>
        <taxon>Phaeomonas</taxon>
    </lineage>
</organism>
<evidence type="ECO:0000256" key="3">
    <source>
        <dbReference type="SAM" id="MobiDB-lite"/>
    </source>
</evidence>
<dbReference type="Pfam" id="PF13640">
    <property type="entry name" value="2OG-FeII_Oxy_3"/>
    <property type="match status" value="1"/>
</dbReference>
<dbReference type="PANTHER" id="PTHR10869:SF229">
    <property type="entry name" value="PROLYL 4-HYDROXYLASE ALPHA SUBUNIT DOMAIN-CONTAINING PROTEIN"/>
    <property type="match status" value="1"/>
</dbReference>
<dbReference type="GO" id="GO:0004656">
    <property type="term" value="F:procollagen-proline 4-dioxygenase activity"/>
    <property type="evidence" value="ECO:0007669"/>
    <property type="project" value="TreeGrafter"/>
</dbReference>
<evidence type="ECO:0000259" key="4">
    <source>
        <dbReference type="PROSITE" id="PS51471"/>
    </source>
</evidence>
<keyword evidence="1" id="KW-0479">Metal-binding</keyword>
<evidence type="ECO:0000256" key="1">
    <source>
        <dbReference type="ARBA" id="ARBA00022723"/>
    </source>
</evidence>
<name>A0A7S1XMC5_9STRA</name>
<dbReference type="EMBL" id="HBGJ01006989">
    <property type="protein sequence ID" value="CAD9245991.1"/>
    <property type="molecule type" value="Transcribed_RNA"/>
</dbReference>
<dbReference type="GO" id="GO:0005783">
    <property type="term" value="C:endoplasmic reticulum"/>
    <property type="evidence" value="ECO:0007669"/>
    <property type="project" value="TreeGrafter"/>
</dbReference>
<reference evidence="5" key="1">
    <citation type="submission" date="2021-01" db="EMBL/GenBank/DDBJ databases">
        <authorList>
            <person name="Corre E."/>
            <person name="Pelletier E."/>
            <person name="Niang G."/>
            <person name="Scheremetjew M."/>
            <person name="Finn R."/>
            <person name="Kale V."/>
            <person name="Holt S."/>
            <person name="Cochrane G."/>
            <person name="Meng A."/>
            <person name="Brown T."/>
            <person name="Cohen L."/>
        </authorList>
    </citation>
    <scope>NUCLEOTIDE SEQUENCE</scope>
    <source>
        <strain evidence="5">CCMP2877</strain>
    </source>
</reference>
<dbReference type="PANTHER" id="PTHR10869">
    <property type="entry name" value="PROLYL 4-HYDROXYLASE ALPHA SUBUNIT"/>
    <property type="match status" value="1"/>
</dbReference>
<feature type="domain" description="Fe2OG dioxygenase" evidence="4">
    <location>
        <begin position="9"/>
        <end position="115"/>
    </location>
</feature>
<feature type="region of interest" description="Disordered" evidence="3">
    <location>
        <begin position="87"/>
        <end position="115"/>
    </location>
</feature>